<evidence type="ECO:0000256" key="9">
    <source>
        <dbReference type="SAM" id="MobiDB-lite"/>
    </source>
</evidence>
<dbReference type="FunFam" id="1.10.510.10:FF:000100">
    <property type="entry name" value="inhibitor of nuclear factor kappa-B kinase subunit epsilon"/>
    <property type="match status" value="1"/>
</dbReference>
<dbReference type="GO" id="GO:0005524">
    <property type="term" value="F:ATP binding"/>
    <property type="evidence" value="ECO:0007669"/>
    <property type="project" value="UniProtKB-UniRule"/>
</dbReference>
<feature type="domain" description="Protein kinase" evidence="10">
    <location>
        <begin position="60"/>
        <end position="356"/>
    </location>
</feature>
<dbReference type="SUPFAM" id="SSF56112">
    <property type="entry name" value="Protein kinase-like (PK-like)"/>
    <property type="match status" value="1"/>
</dbReference>
<dbReference type="OrthoDB" id="10013850at2759"/>
<comment type="subcellular location">
    <subcellularLocation>
        <location evidence="1">Cytoplasm</location>
    </subcellularLocation>
</comment>
<evidence type="ECO:0000256" key="4">
    <source>
        <dbReference type="ARBA" id="ARBA00022679"/>
    </source>
</evidence>
<sequence length="839" mass="94948">MHGLNYDPSQTRSIVTCALVILRATPDLSRIGIKFESLIVCNWPKQTIMSFLRGSPNFVWCTTSVLGKGATGAVFQGVNKNNGETVAVKTFNQVSHMRPHDVQMREFEVLRKVKHENIVKLLAIEEEQDGRGKVIVMELCTGGSLFNILDDPENIYGLAEEEFLLVLEHLSAGMKHLRDNNLVHRDLKPGNIMKFIADDGSTIYKLTDFGAARELQEDQQFVSLYGTEEYLHPDMYERAVLRKPVGKSFGATVDLWSIGVTLYHVATGQLPFRPYGGRRNRETMFYITTKKASGVIAGAQTSEGGPIDWSRELPATCPLSAGLKRYVTPLLAGLLEVDQQKIWSFDRFFSRVTDTLCRRPAVNIFDVHGVNLIKIYLHPDEEKFAAFQAHIQDQTNISPRSQILLKGQVPILQLIEESTPGRGYPLTSIDEPLFLYSRENNNVVIPSETELPKFPVFASLVSVETDASQAKSACSVGHECKRRIDKIARCSKLSQDAVNAFVGYLTSELNKALDKCQRAKDFTKAIEDLAISVERGESIARQVFHNIRANQGSAATSSMGSTGTNLSSSAPSSTLPSFEMKSWKKELDNKSKELFGELAPAIIQLYQRYVRENSLKSEWDSNTRELWCPWAGKASQRASKLVDRLREGWQHLLRDRATRSLSFNDEQFHVLERIKVTETGHRIKELLEKQAIPAITQRSDCLADWYKMAQTVFLQSQILDKDMDNYDRVLETFSLRLSQESKERYDMVCRMLDNWLPTVGKQLGKASSKSQSELDERKKRRAIMEESKWKDICSVQEQILVILYNNEKLVEELSRCVLDEKEDSKSSSKENLQMLATSN</sequence>
<comment type="caution">
    <text evidence="11">The sequence shown here is derived from an EMBL/GenBank/DDBJ whole genome shotgun (WGS) entry which is preliminary data.</text>
</comment>
<dbReference type="InterPro" id="IPR000719">
    <property type="entry name" value="Prot_kinase_dom"/>
</dbReference>
<reference evidence="11 12" key="1">
    <citation type="journal article" date="2017" name="Curr. Biol.">
        <title>The Evolution of Venom by Co-option of Single-Copy Genes.</title>
        <authorList>
            <person name="Martinson E.O."/>
            <person name="Mrinalini"/>
            <person name="Kelkar Y.D."/>
            <person name="Chang C.H."/>
            <person name="Werren J.H."/>
        </authorList>
    </citation>
    <scope>NUCLEOTIDE SEQUENCE [LARGE SCALE GENOMIC DNA]</scope>
    <source>
        <strain evidence="11 12">Alberta</strain>
        <tissue evidence="11">Whole body</tissue>
    </source>
</reference>
<evidence type="ECO:0000256" key="8">
    <source>
        <dbReference type="PROSITE-ProRule" id="PRU10141"/>
    </source>
</evidence>
<dbReference type="AlphaFoldDB" id="A0A232FKD6"/>
<dbReference type="GO" id="GO:0004674">
    <property type="term" value="F:protein serine/threonine kinase activity"/>
    <property type="evidence" value="ECO:0007669"/>
    <property type="project" value="UniProtKB-KW"/>
</dbReference>
<dbReference type="Gene3D" id="3.10.20.90">
    <property type="entry name" value="Phosphatidylinositol 3-kinase Catalytic Subunit, Chain A, domain 1"/>
    <property type="match status" value="1"/>
</dbReference>
<protein>
    <recommendedName>
        <fullName evidence="10">Protein kinase domain-containing protein</fullName>
    </recommendedName>
</protein>
<dbReference type="Pfam" id="PF18394">
    <property type="entry name" value="TBK1_CCD1"/>
    <property type="match status" value="1"/>
</dbReference>
<evidence type="ECO:0000256" key="7">
    <source>
        <dbReference type="ARBA" id="ARBA00022840"/>
    </source>
</evidence>
<dbReference type="PROSITE" id="PS50011">
    <property type="entry name" value="PROTEIN_KINASE_DOM"/>
    <property type="match status" value="1"/>
</dbReference>
<feature type="region of interest" description="Disordered" evidence="9">
    <location>
        <begin position="553"/>
        <end position="573"/>
    </location>
</feature>
<proteinExistence type="predicted"/>
<dbReference type="Proteomes" id="UP000215335">
    <property type="component" value="Unassembled WGS sequence"/>
</dbReference>
<evidence type="ECO:0000256" key="1">
    <source>
        <dbReference type="ARBA" id="ARBA00004496"/>
    </source>
</evidence>
<dbReference type="Gene3D" id="3.30.200.20">
    <property type="entry name" value="Phosphorylase Kinase, domain 1"/>
    <property type="match status" value="1"/>
</dbReference>
<evidence type="ECO:0000259" key="10">
    <source>
        <dbReference type="PROSITE" id="PS50011"/>
    </source>
</evidence>
<keyword evidence="6" id="KW-0418">Kinase</keyword>
<dbReference type="STRING" id="543379.A0A232FKD6"/>
<name>A0A232FKD6_9HYME</name>
<dbReference type="FunFam" id="3.30.200.20:FF:000106">
    <property type="entry name" value="serine/threonine-protein kinase TBK1 isoform X1"/>
    <property type="match status" value="1"/>
</dbReference>
<keyword evidence="5 8" id="KW-0547">Nucleotide-binding</keyword>
<keyword evidence="2" id="KW-0963">Cytoplasm</keyword>
<evidence type="ECO:0000313" key="12">
    <source>
        <dbReference type="Proteomes" id="UP000215335"/>
    </source>
</evidence>
<dbReference type="GO" id="GO:0005737">
    <property type="term" value="C:cytoplasm"/>
    <property type="evidence" value="ECO:0007669"/>
    <property type="project" value="UniProtKB-SubCell"/>
</dbReference>
<dbReference type="PANTHER" id="PTHR22969:SF15">
    <property type="entry name" value="FI05319P"/>
    <property type="match status" value="1"/>
</dbReference>
<evidence type="ECO:0000256" key="6">
    <source>
        <dbReference type="ARBA" id="ARBA00022777"/>
    </source>
</evidence>
<keyword evidence="3" id="KW-0723">Serine/threonine-protein kinase</keyword>
<dbReference type="Gene3D" id="1.20.1270.420">
    <property type="match status" value="1"/>
</dbReference>
<dbReference type="Pfam" id="PF18396">
    <property type="entry name" value="TBK1_ULD"/>
    <property type="match status" value="1"/>
</dbReference>
<dbReference type="InterPro" id="IPR041309">
    <property type="entry name" value="TBK1_CC1"/>
</dbReference>
<dbReference type="GO" id="GO:0010628">
    <property type="term" value="P:positive regulation of gene expression"/>
    <property type="evidence" value="ECO:0007669"/>
    <property type="project" value="UniProtKB-ARBA"/>
</dbReference>
<dbReference type="PROSITE" id="PS00107">
    <property type="entry name" value="PROTEIN_KINASE_ATP"/>
    <property type="match status" value="1"/>
</dbReference>
<dbReference type="GO" id="GO:0045089">
    <property type="term" value="P:positive regulation of innate immune response"/>
    <property type="evidence" value="ECO:0007669"/>
    <property type="project" value="UniProtKB-ARBA"/>
</dbReference>
<dbReference type="PANTHER" id="PTHR22969">
    <property type="entry name" value="IKB KINASE"/>
    <property type="match status" value="1"/>
</dbReference>
<keyword evidence="4" id="KW-0808">Transferase</keyword>
<dbReference type="Gene3D" id="1.10.510.10">
    <property type="entry name" value="Transferase(Phosphotransferase) domain 1"/>
    <property type="match status" value="1"/>
</dbReference>
<dbReference type="SMART" id="SM00220">
    <property type="entry name" value="S_TKc"/>
    <property type="match status" value="1"/>
</dbReference>
<feature type="binding site" evidence="8">
    <location>
        <position position="89"/>
    </location>
    <ligand>
        <name>ATP</name>
        <dbReference type="ChEBI" id="CHEBI:30616"/>
    </ligand>
</feature>
<dbReference type="InterPro" id="IPR017441">
    <property type="entry name" value="Protein_kinase_ATP_BS"/>
</dbReference>
<accession>A0A232FKD6</accession>
<dbReference type="InterPro" id="IPR041087">
    <property type="entry name" value="TBK1_ULD"/>
</dbReference>
<organism evidence="11 12">
    <name type="scientific">Trichomalopsis sarcophagae</name>
    <dbReference type="NCBI Taxonomy" id="543379"/>
    <lineage>
        <taxon>Eukaryota</taxon>
        <taxon>Metazoa</taxon>
        <taxon>Ecdysozoa</taxon>
        <taxon>Arthropoda</taxon>
        <taxon>Hexapoda</taxon>
        <taxon>Insecta</taxon>
        <taxon>Pterygota</taxon>
        <taxon>Neoptera</taxon>
        <taxon>Endopterygota</taxon>
        <taxon>Hymenoptera</taxon>
        <taxon>Apocrita</taxon>
        <taxon>Proctotrupomorpha</taxon>
        <taxon>Chalcidoidea</taxon>
        <taxon>Pteromalidae</taxon>
        <taxon>Pteromalinae</taxon>
        <taxon>Trichomalopsis</taxon>
    </lineage>
</organism>
<dbReference type="InterPro" id="IPR051180">
    <property type="entry name" value="IKK"/>
</dbReference>
<gene>
    <name evidence="11" type="ORF">TSAR_001655</name>
</gene>
<evidence type="ECO:0000313" key="11">
    <source>
        <dbReference type="EMBL" id="OXU31194.1"/>
    </source>
</evidence>
<evidence type="ECO:0000256" key="5">
    <source>
        <dbReference type="ARBA" id="ARBA00022741"/>
    </source>
</evidence>
<dbReference type="GO" id="GO:0009967">
    <property type="term" value="P:positive regulation of signal transduction"/>
    <property type="evidence" value="ECO:0007669"/>
    <property type="project" value="UniProtKB-ARBA"/>
</dbReference>
<keyword evidence="7 8" id="KW-0067">ATP-binding</keyword>
<dbReference type="GO" id="GO:0006950">
    <property type="term" value="P:response to stress"/>
    <property type="evidence" value="ECO:0007669"/>
    <property type="project" value="UniProtKB-ARBA"/>
</dbReference>
<dbReference type="InterPro" id="IPR011009">
    <property type="entry name" value="Kinase-like_dom_sf"/>
</dbReference>
<evidence type="ECO:0000256" key="2">
    <source>
        <dbReference type="ARBA" id="ARBA00022490"/>
    </source>
</evidence>
<dbReference type="Pfam" id="PF00069">
    <property type="entry name" value="Pkinase"/>
    <property type="match status" value="1"/>
</dbReference>
<keyword evidence="12" id="KW-1185">Reference proteome</keyword>
<dbReference type="EMBL" id="NNAY01000078">
    <property type="protein sequence ID" value="OXU31194.1"/>
    <property type="molecule type" value="Genomic_DNA"/>
</dbReference>
<evidence type="ECO:0000256" key="3">
    <source>
        <dbReference type="ARBA" id="ARBA00022527"/>
    </source>
</evidence>